<sequence>MLLLFQITIYYLKNSKKAVAVQIKRLMFISFLLLNIESGFCADITWIGSTSNDVLTATNWNPNVVPGSTDTAIFSANGESLTPTLSDSPATDVNMGTLQFSDATSYNFTLQLAVSRQLHLQQIGVLNLGASNQFFSINGTNSILRFENNSSADSTQSGKVFYHITNVGRVRFANSATASNANIDLDASGGLLEFFSTSTAANAQITMTGNNATTTFFNNSTGGSAMIASTNNGNIVFTNTSKAQNVKIFADKTTLSFSGSSQANSAQITATNGSVVTFNGNSTANTSTIQANASSILFSGAASGADATINLQNHSQVFFNQNNTLATLCADSSSLVNLNSFQLVLGANNANSVIDGIINGIGGSLIKNGSGTLTLNGSNSFTGSTNILGGTLNGSGSVDGDLNIFSGATFAPGNQAIGTFNVGGNYTQNAGSILEASVDGTGQSNLVHAQGMANINGTLQIHSPDGLYRVGTPYLIVHGNEGRTGTFSSSSVDNPYFLPSLEYDATNVFLTLTTDFSNFTANQNQGNVANQIDQITQPDLSKQILINSLAALPTIQLQSSLAQFSGAQYVSLIQSCQFSNHRLIRRLNALNLLLPGCCDCASPLNFWAQFGAGRAFVSNSRRALGLKSSAWNINLGAFKCFNSNITIGLSIDYEFTRLNFNLGGDAKYHLTKGILFAIYQNPLFYTSIDLIGGGGHCQVKRLAYVGNKRLRPRSKPFLSNGTAYFELGKTFCFSQFACQPFLGLDSSNFWQTQVSERHGQVLNLKIHNKDFYALDSLLGFHSAGNFYGIEIETSVDWRHTLTHSKNDIRLHFKNFGGSFRSQGTKLCRNSVEGFLQAGKWLLPFMQIYGQLSGEKGSHFSDYQASVGLDAIY</sequence>
<dbReference type="InterPro" id="IPR005546">
    <property type="entry name" value="Autotransporte_beta"/>
</dbReference>
<gene>
    <name evidence="3" type="ORF">DB43_EF00370</name>
</gene>
<dbReference type="SUPFAM" id="SSF51126">
    <property type="entry name" value="Pectin lyase-like"/>
    <property type="match status" value="1"/>
</dbReference>
<evidence type="ECO:0000259" key="2">
    <source>
        <dbReference type="PROSITE" id="PS51208"/>
    </source>
</evidence>
<evidence type="ECO:0000313" key="3">
    <source>
        <dbReference type="EMBL" id="KIA78355.1"/>
    </source>
</evidence>
<dbReference type="SMART" id="SM00869">
    <property type="entry name" value="Autotransporter"/>
    <property type="match status" value="1"/>
</dbReference>
<dbReference type="Gene3D" id="2.40.128.130">
    <property type="entry name" value="Autotransporter beta-domain"/>
    <property type="match status" value="1"/>
</dbReference>
<dbReference type="EMBL" id="JSAM01000026">
    <property type="protein sequence ID" value="KIA78355.1"/>
    <property type="molecule type" value="Genomic_DNA"/>
</dbReference>
<feature type="domain" description="Autotransporter" evidence="2">
    <location>
        <begin position="599"/>
        <end position="872"/>
    </location>
</feature>
<evidence type="ECO:0000256" key="1">
    <source>
        <dbReference type="ARBA" id="ARBA00022729"/>
    </source>
</evidence>
<dbReference type="InterPro" id="IPR013425">
    <property type="entry name" value="Autotrns_rpt"/>
</dbReference>
<comment type="caution">
    <text evidence="3">The sequence shown here is derived from an EMBL/GenBank/DDBJ whole genome shotgun (WGS) entry which is preliminary data.</text>
</comment>
<dbReference type="InterPro" id="IPR036709">
    <property type="entry name" value="Autotransporte_beta_dom_sf"/>
</dbReference>
<dbReference type="SUPFAM" id="SSF103515">
    <property type="entry name" value="Autotransporter"/>
    <property type="match status" value="1"/>
</dbReference>
<dbReference type="PATRIC" id="fig|83552.4.peg.476"/>
<name>A0A0C1CBR4_9BACT</name>
<evidence type="ECO:0000313" key="4">
    <source>
        <dbReference type="Proteomes" id="UP000031307"/>
    </source>
</evidence>
<dbReference type="InterPro" id="IPR011050">
    <property type="entry name" value="Pectin_lyase_fold/virulence"/>
</dbReference>
<dbReference type="NCBIfam" id="TIGR02601">
    <property type="entry name" value="autotrns_rpt"/>
    <property type="match status" value="1"/>
</dbReference>
<protein>
    <recommendedName>
        <fullName evidence="2">Autotransporter domain-containing protein</fullName>
    </recommendedName>
</protein>
<reference evidence="3 4" key="1">
    <citation type="journal article" date="2014" name="Mol. Biol. Evol.">
        <title>Massive expansion of Ubiquitination-related gene families within the Chlamydiae.</title>
        <authorList>
            <person name="Domman D."/>
            <person name="Collingro A."/>
            <person name="Lagkouvardos I."/>
            <person name="Gehre L."/>
            <person name="Weinmaier T."/>
            <person name="Rattei T."/>
            <person name="Subtil A."/>
            <person name="Horn M."/>
        </authorList>
    </citation>
    <scope>NUCLEOTIDE SEQUENCE [LARGE SCALE GENOMIC DNA]</scope>
    <source>
        <strain evidence="3 4">OEW1</strain>
    </source>
</reference>
<dbReference type="Pfam" id="PF12951">
    <property type="entry name" value="PATR"/>
    <property type="match status" value="1"/>
</dbReference>
<dbReference type="AlphaFoldDB" id="A0A0C1CBR4"/>
<dbReference type="PROSITE" id="PS51208">
    <property type="entry name" value="AUTOTRANSPORTER"/>
    <property type="match status" value="1"/>
</dbReference>
<organism evidence="3 4">
    <name type="scientific">Parachlamydia acanthamoebae</name>
    <dbReference type="NCBI Taxonomy" id="83552"/>
    <lineage>
        <taxon>Bacteria</taxon>
        <taxon>Pseudomonadati</taxon>
        <taxon>Chlamydiota</taxon>
        <taxon>Chlamydiia</taxon>
        <taxon>Parachlamydiales</taxon>
        <taxon>Parachlamydiaceae</taxon>
        <taxon>Parachlamydia</taxon>
    </lineage>
</organism>
<keyword evidence="1" id="KW-0732">Signal</keyword>
<proteinExistence type="predicted"/>
<dbReference type="Proteomes" id="UP000031307">
    <property type="component" value="Unassembled WGS sequence"/>
</dbReference>
<accession>A0A0C1CBR4</accession>